<reference evidence="3 4" key="1">
    <citation type="journal article" date="2018" name="Int. J. Syst. Evol. Microbiol.">
        <title>Bifidobacterium callitrichidarum sp. nov. from the faeces of the emperor tamarin (Saguinus imperator).</title>
        <authorList>
            <person name="Modesto M."/>
            <person name="Michelini S."/>
            <person name="Sansosti M.C."/>
            <person name="De Filippo C."/>
            <person name="Cavalieri D."/>
            <person name="Qvirist L."/>
            <person name="Andlid T."/>
            <person name="Spiezio C."/>
            <person name="Sandri C."/>
            <person name="Pascarelli S."/>
            <person name="Sgorbati B."/>
            <person name="Mattarelli P."/>
        </authorList>
    </citation>
    <scope>NUCLEOTIDE SEQUENCE [LARGE SCALE GENOMIC DNA]</scope>
    <source>
        <strain evidence="3 4">TRI 5</strain>
    </source>
</reference>
<dbReference type="AlphaFoldDB" id="A0A2U2N3A2"/>
<evidence type="ECO:0000259" key="1">
    <source>
        <dbReference type="Pfam" id="PF13173"/>
    </source>
</evidence>
<dbReference type="PANTHER" id="PTHR33295">
    <property type="entry name" value="ATPASE"/>
    <property type="match status" value="1"/>
</dbReference>
<dbReference type="EMBL" id="QFFM01000026">
    <property type="protein sequence ID" value="PWG63454.1"/>
    <property type="molecule type" value="Genomic_DNA"/>
</dbReference>
<evidence type="ECO:0000313" key="4">
    <source>
        <dbReference type="Proteomes" id="UP000245876"/>
    </source>
</evidence>
<dbReference type="CDD" id="cd00009">
    <property type="entry name" value="AAA"/>
    <property type="match status" value="1"/>
</dbReference>
<organism evidence="3 4">
    <name type="scientific">Bifidobacterium callitrichidarum</name>
    <dbReference type="NCBI Taxonomy" id="2052941"/>
    <lineage>
        <taxon>Bacteria</taxon>
        <taxon>Bacillati</taxon>
        <taxon>Actinomycetota</taxon>
        <taxon>Actinomycetes</taxon>
        <taxon>Bifidobacteriales</taxon>
        <taxon>Bifidobacteriaceae</taxon>
        <taxon>Bifidobacterium</taxon>
    </lineage>
</organism>
<dbReference type="Gene3D" id="3.40.50.300">
    <property type="entry name" value="P-loop containing nucleotide triphosphate hydrolases"/>
    <property type="match status" value="1"/>
</dbReference>
<dbReference type="InterPro" id="IPR041682">
    <property type="entry name" value="AAA_14"/>
</dbReference>
<accession>A0A2U2N3A2</accession>
<comment type="caution">
    <text evidence="3">The sequence shown here is derived from an EMBL/GenBank/DDBJ whole genome shotgun (WGS) entry which is preliminary data.</text>
</comment>
<feature type="domain" description="DUF4143" evidence="2">
    <location>
        <begin position="225"/>
        <end position="387"/>
    </location>
</feature>
<dbReference type="Proteomes" id="UP000245876">
    <property type="component" value="Unassembled WGS sequence"/>
</dbReference>
<dbReference type="InterPro" id="IPR027417">
    <property type="entry name" value="P-loop_NTPase"/>
</dbReference>
<dbReference type="SUPFAM" id="SSF52540">
    <property type="entry name" value="P-loop containing nucleoside triphosphate hydrolases"/>
    <property type="match status" value="1"/>
</dbReference>
<feature type="domain" description="AAA" evidence="1">
    <location>
        <begin position="18"/>
        <end position="154"/>
    </location>
</feature>
<proteinExistence type="predicted"/>
<dbReference type="Pfam" id="PF13173">
    <property type="entry name" value="AAA_14"/>
    <property type="match status" value="1"/>
</dbReference>
<name>A0A2U2N3A2_9BIFI</name>
<dbReference type="OrthoDB" id="9804306at2"/>
<dbReference type="PANTHER" id="PTHR33295:SF7">
    <property type="entry name" value="ATPASE"/>
    <property type="match status" value="1"/>
</dbReference>
<keyword evidence="4" id="KW-1185">Reference proteome</keyword>
<gene>
    <name evidence="3" type="ORF">DF196_10750</name>
</gene>
<protein>
    <submittedName>
        <fullName evidence="3">ATPase</fullName>
    </submittedName>
</protein>
<sequence length="434" mass="48226">MHRNMLARLKDWATSHDYKPLLLYGARQTGKTYLLTELARTVFPGNCVRFDLERDDRARRVFDADLDAETLVRRLEQVSGQRIKPGHTLLILDEIQASNRALVSLKYFHEDMPQLHVAAAGSLLGVAVNRQGFSMPVGKVETLTLHPMSFDEFLDAMGDGAMVPEIRACYEGSEPCYLHDAMMERFWQYLMVGGMPEAVSRFAQTGDYLEVRGIQSAITDLYVTDMAKYATPTESARIRDTWRSIPAQLAKENHKFQYKLVHSGGRASVYSTAISWLLAAGLVERCTCISSGQLPLAMHEDASAFKIYMSDTGLLAARSELDPAMVLDAIRRSHLDLGGLVENAVAQALTANEVPLRYWTSGNTAEVDFVMQSAGMTAGMPIEVKSSFNTRSRSLAVYRGKYAPETVIRISPKNFGMDNGIRSVPLYAAFCIGQ</sequence>
<evidence type="ECO:0000259" key="2">
    <source>
        <dbReference type="Pfam" id="PF13635"/>
    </source>
</evidence>
<dbReference type="InterPro" id="IPR025420">
    <property type="entry name" value="DUF4143"/>
</dbReference>
<dbReference type="Pfam" id="PF13635">
    <property type="entry name" value="DUF4143"/>
    <property type="match status" value="1"/>
</dbReference>
<dbReference type="RefSeq" id="WP_109057815.1">
    <property type="nucleotide sequence ID" value="NZ_QFFM01000026.1"/>
</dbReference>
<evidence type="ECO:0000313" key="3">
    <source>
        <dbReference type="EMBL" id="PWG63454.1"/>
    </source>
</evidence>